<dbReference type="EMBL" id="FOVI01000023">
    <property type="protein sequence ID" value="SFO16750.1"/>
    <property type="molecule type" value="Genomic_DNA"/>
</dbReference>
<evidence type="ECO:0000313" key="4">
    <source>
        <dbReference type="Proteomes" id="UP000199036"/>
    </source>
</evidence>
<sequence>MKKYFLYTVLLLCCNISVAQTVKLNFGRTISSVKSSHADLDILNKTINTTNVGIGVDLFEKENYYLSNEINFSMLGGKEKNIFLEAPYDDYSKKWGYLSLSSSLRYKINFDESKYLFIGAGPKINFIIDSNKFSQTLYEDTYVMKNYTFGVLTELGYVQRIFERYKVGIVGSYSYSITPNSKTEFNRLRINPIAINLTLGYSL</sequence>
<keyword evidence="1" id="KW-0732">Signal</keyword>
<proteinExistence type="predicted"/>
<dbReference type="InterPro" id="IPR025665">
    <property type="entry name" value="Beta-barrel_OMP_2"/>
</dbReference>
<evidence type="ECO:0000313" key="3">
    <source>
        <dbReference type="EMBL" id="SFO16750.1"/>
    </source>
</evidence>
<accession>A0A1I5EZD9</accession>
<protein>
    <submittedName>
        <fullName evidence="3">Outer membrane protein beta-barrel domain-containing protein</fullName>
    </submittedName>
</protein>
<feature type="chain" id="PRO_5011550186" evidence="1">
    <location>
        <begin position="20"/>
        <end position="203"/>
    </location>
</feature>
<feature type="signal peptide" evidence="1">
    <location>
        <begin position="1"/>
        <end position="19"/>
    </location>
</feature>
<evidence type="ECO:0000259" key="2">
    <source>
        <dbReference type="Pfam" id="PF13568"/>
    </source>
</evidence>
<feature type="domain" description="Outer membrane protein beta-barrel" evidence="2">
    <location>
        <begin position="22"/>
        <end position="180"/>
    </location>
</feature>
<reference evidence="4" key="1">
    <citation type="submission" date="2016-10" db="EMBL/GenBank/DDBJ databases">
        <authorList>
            <person name="Varghese N."/>
            <person name="Submissions S."/>
        </authorList>
    </citation>
    <scope>NUCLEOTIDE SEQUENCE [LARGE SCALE GENOMIC DNA]</scope>
    <source>
        <strain evidence="4">DS-12</strain>
    </source>
</reference>
<organism evidence="3 4">
    <name type="scientific">Paenimyroides ummariense</name>
    <dbReference type="NCBI Taxonomy" id="913024"/>
    <lineage>
        <taxon>Bacteria</taxon>
        <taxon>Pseudomonadati</taxon>
        <taxon>Bacteroidota</taxon>
        <taxon>Flavobacteriia</taxon>
        <taxon>Flavobacteriales</taxon>
        <taxon>Flavobacteriaceae</taxon>
        <taxon>Paenimyroides</taxon>
    </lineage>
</organism>
<name>A0A1I5EZD9_9FLAO</name>
<dbReference type="OrthoDB" id="947434at2"/>
<dbReference type="AlphaFoldDB" id="A0A1I5EZD9"/>
<gene>
    <name evidence="3" type="ORF">SAMN05421741_12346</name>
</gene>
<dbReference type="STRING" id="913024.SAMN05421741_12346"/>
<keyword evidence="4" id="KW-1185">Reference proteome</keyword>
<dbReference type="Pfam" id="PF13568">
    <property type="entry name" value="OMP_b-brl_2"/>
    <property type="match status" value="1"/>
</dbReference>
<evidence type="ECO:0000256" key="1">
    <source>
        <dbReference type="SAM" id="SignalP"/>
    </source>
</evidence>
<dbReference type="RefSeq" id="WP_143095667.1">
    <property type="nucleotide sequence ID" value="NZ_FOVI01000023.1"/>
</dbReference>
<dbReference type="Proteomes" id="UP000199036">
    <property type="component" value="Unassembled WGS sequence"/>
</dbReference>